<organism evidence="1 2">
    <name type="scientific">Thalassiosira oceanica</name>
    <name type="common">Marine diatom</name>
    <dbReference type="NCBI Taxonomy" id="159749"/>
    <lineage>
        <taxon>Eukaryota</taxon>
        <taxon>Sar</taxon>
        <taxon>Stramenopiles</taxon>
        <taxon>Ochrophyta</taxon>
        <taxon>Bacillariophyta</taxon>
        <taxon>Coscinodiscophyceae</taxon>
        <taxon>Thalassiosirophycidae</taxon>
        <taxon>Thalassiosirales</taxon>
        <taxon>Thalassiosiraceae</taxon>
        <taxon>Thalassiosira</taxon>
    </lineage>
</organism>
<gene>
    <name evidence="1" type="ORF">THAOC_19427</name>
</gene>
<sequence length="63" mass="6965">TLGKAETERESAKEETRATKLALDEARGSYLKSMANLEVSLISAVRASFRPYNNVNFVLNSSE</sequence>
<accession>K0SPC6</accession>
<comment type="caution">
    <text evidence="1">The sequence shown here is derived from an EMBL/GenBank/DDBJ whole genome shotgun (WGS) entry which is preliminary data.</text>
</comment>
<protein>
    <submittedName>
        <fullName evidence="1">Uncharacterized protein</fullName>
    </submittedName>
</protein>
<evidence type="ECO:0000313" key="2">
    <source>
        <dbReference type="Proteomes" id="UP000266841"/>
    </source>
</evidence>
<proteinExistence type="predicted"/>
<feature type="non-terminal residue" evidence="1">
    <location>
        <position position="1"/>
    </location>
</feature>
<dbReference type="AlphaFoldDB" id="K0SPC6"/>
<evidence type="ECO:0000313" key="1">
    <source>
        <dbReference type="EMBL" id="EJK60252.1"/>
    </source>
</evidence>
<dbReference type="Proteomes" id="UP000266841">
    <property type="component" value="Unassembled WGS sequence"/>
</dbReference>
<reference evidence="1 2" key="1">
    <citation type="journal article" date="2012" name="Genome Biol.">
        <title>Genome and low-iron response of an oceanic diatom adapted to chronic iron limitation.</title>
        <authorList>
            <person name="Lommer M."/>
            <person name="Specht M."/>
            <person name="Roy A.S."/>
            <person name="Kraemer L."/>
            <person name="Andreson R."/>
            <person name="Gutowska M.A."/>
            <person name="Wolf J."/>
            <person name="Bergner S.V."/>
            <person name="Schilhabel M.B."/>
            <person name="Klostermeier U.C."/>
            <person name="Beiko R.G."/>
            <person name="Rosenstiel P."/>
            <person name="Hippler M."/>
            <person name="Laroche J."/>
        </authorList>
    </citation>
    <scope>NUCLEOTIDE SEQUENCE [LARGE SCALE GENOMIC DNA]</scope>
    <source>
        <strain evidence="1 2">CCMP1005</strain>
    </source>
</reference>
<dbReference type="EMBL" id="AGNL01021331">
    <property type="protein sequence ID" value="EJK60252.1"/>
    <property type="molecule type" value="Genomic_DNA"/>
</dbReference>
<keyword evidence="2" id="KW-1185">Reference proteome</keyword>
<name>K0SPC6_THAOC</name>